<dbReference type="InterPro" id="IPR034741">
    <property type="entry name" value="Terpene_cyclase-like_1_C"/>
</dbReference>
<dbReference type="PANTHER" id="PTHR31225">
    <property type="entry name" value="OS04G0344100 PROTEIN-RELATED"/>
    <property type="match status" value="1"/>
</dbReference>
<feature type="domain" description="Terpene synthase N-terminal" evidence="5">
    <location>
        <begin position="10"/>
        <end position="161"/>
    </location>
</feature>
<dbReference type="InterPro" id="IPR050148">
    <property type="entry name" value="Terpene_synthase-like"/>
</dbReference>
<gene>
    <name evidence="7" type="ORF">CDL12_27771</name>
</gene>
<evidence type="ECO:0000256" key="2">
    <source>
        <dbReference type="ARBA" id="ARBA00022723"/>
    </source>
</evidence>
<dbReference type="Gene3D" id="1.50.10.130">
    <property type="entry name" value="Terpene synthase, N-terminal domain"/>
    <property type="match status" value="1"/>
</dbReference>
<dbReference type="SUPFAM" id="SSF48576">
    <property type="entry name" value="Terpenoid synthases"/>
    <property type="match status" value="1"/>
</dbReference>
<dbReference type="EMBL" id="NKXS01007401">
    <property type="protein sequence ID" value="PIM99731.1"/>
    <property type="molecule type" value="Genomic_DNA"/>
</dbReference>
<keyword evidence="4 7" id="KW-0456">Lyase</keyword>
<evidence type="ECO:0000256" key="4">
    <source>
        <dbReference type="ARBA" id="ARBA00023239"/>
    </source>
</evidence>
<comment type="cofactor">
    <cofactor evidence="1">
        <name>Mg(2+)</name>
        <dbReference type="ChEBI" id="CHEBI:18420"/>
    </cofactor>
</comment>
<reference evidence="8" key="1">
    <citation type="journal article" date="2018" name="Gigascience">
        <title>Genome assembly of the Pink Ipe (Handroanthus impetiginosus, Bignoniaceae), a highly valued, ecologically keystone Neotropical timber forest tree.</title>
        <authorList>
            <person name="Silva-Junior O.B."/>
            <person name="Grattapaglia D."/>
            <person name="Novaes E."/>
            <person name="Collevatti R.G."/>
        </authorList>
    </citation>
    <scope>NUCLEOTIDE SEQUENCE [LARGE SCALE GENOMIC DNA]</scope>
    <source>
        <strain evidence="8">cv. UFG-1</strain>
    </source>
</reference>
<sequence length="533" mass="61337">MAAHSSTDNITEETFLIKYKQKSDEVRDMISKVEQDHQSLVLIDTIQRLGLGYLFQDEIEAILQHQFLATKSAIYDRDLYKASLRFRLLRQQGYHVRPDDFGEFKEDNDGLIKFKDCLIGDTKGLMELHEASHLSMEGEDILHEAAEFSSRHLNAKFASLNDDDEEAKIVIKDCLLYPQHKSLPQFKAKNFLDNLNGDSEWEILLQELANLEFSLVESSHKDEILQVVKWWKGLGLSKELKSSRDQPLKWHMWSMAILYEPTWSKHRTLLTKPISLVYAVDDIFDLYGTMDQLTLFTEAVIRWDISAAENLPNYMKICFAAIYDTTYEICSVVFQEYGWNPIETLRKVWGGLFNAFLVEAKWFTSGELPKAEVYLENGIVSSGVPMVLSHLFFLMGSGLTKETEILLNDSQGITYSVAKILRLLDDLGTAQDEHQEGYDGSYVECYMKGKHVHSIEAAHEHVMTMVSDTWENLNKQCLCSTRSFSHSLRKACLNAARMVPTMYNYDKNHRLPLLEQHIKSMLTDTEFTSSILE</sequence>
<dbReference type="InterPro" id="IPR036965">
    <property type="entry name" value="Terpene_synth_N_sf"/>
</dbReference>
<dbReference type="GO" id="GO:0000287">
    <property type="term" value="F:magnesium ion binding"/>
    <property type="evidence" value="ECO:0007669"/>
    <property type="project" value="InterPro"/>
</dbReference>
<dbReference type="PANTHER" id="PTHR31225:SF0">
    <property type="entry name" value="S-(+)-LINALOOL SYNTHASE, CHLOROPLASTIC"/>
    <property type="match status" value="1"/>
</dbReference>
<evidence type="ECO:0000256" key="1">
    <source>
        <dbReference type="ARBA" id="ARBA00001946"/>
    </source>
</evidence>
<dbReference type="SFLD" id="SFLDG01019">
    <property type="entry name" value="Terpene_Cyclase_Like_1_C_Termi"/>
    <property type="match status" value="1"/>
</dbReference>
<dbReference type="SFLD" id="SFLDS00005">
    <property type="entry name" value="Isoprenoid_Synthase_Type_I"/>
    <property type="match status" value="1"/>
</dbReference>
<dbReference type="EC" id="4.2.3.25" evidence="7"/>
<dbReference type="Pfam" id="PF03936">
    <property type="entry name" value="Terpene_synth_C"/>
    <property type="match status" value="1"/>
</dbReference>
<evidence type="ECO:0000256" key="3">
    <source>
        <dbReference type="ARBA" id="ARBA00022842"/>
    </source>
</evidence>
<feature type="domain" description="Terpene synthase metal-binding" evidence="6">
    <location>
        <begin position="232"/>
        <end position="471"/>
    </location>
</feature>
<evidence type="ECO:0000259" key="5">
    <source>
        <dbReference type="Pfam" id="PF01397"/>
    </source>
</evidence>
<dbReference type="STRING" id="429701.A0A2G9G3G9"/>
<dbReference type="Proteomes" id="UP000231279">
    <property type="component" value="Unassembled WGS sequence"/>
</dbReference>
<accession>A0A2G9G3G9</accession>
<keyword evidence="3" id="KW-0460">Magnesium</keyword>
<organism evidence="7 8">
    <name type="scientific">Handroanthus impetiginosus</name>
    <dbReference type="NCBI Taxonomy" id="429701"/>
    <lineage>
        <taxon>Eukaryota</taxon>
        <taxon>Viridiplantae</taxon>
        <taxon>Streptophyta</taxon>
        <taxon>Embryophyta</taxon>
        <taxon>Tracheophyta</taxon>
        <taxon>Spermatophyta</taxon>
        <taxon>Magnoliopsida</taxon>
        <taxon>eudicotyledons</taxon>
        <taxon>Gunneridae</taxon>
        <taxon>Pentapetalae</taxon>
        <taxon>asterids</taxon>
        <taxon>lamiids</taxon>
        <taxon>Lamiales</taxon>
        <taxon>Bignoniaceae</taxon>
        <taxon>Crescentiina</taxon>
        <taxon>Tabebuia alliance</taxon>
        <taxon>Handroanthus</taxon>
    </lineage>
</organism>
<keyword evidence="8" id="KW-1185">Reference proteome</keyword>
<dbReference type="InterPro" id="IPR008949">
    <property type="entry name" value="Isoprenoid_synthase_dom_sf"/>
</dbReference>
<evidence type="ECO:0000313" key="8">
    <source>
        <dbReference type="Proteomes" id="UP000231279"/>
    </source>
</evidence>
<proteinExistence type="predicted"/>
<dbReference type="GO" id="GO:0034007">
    <property type="term" value="F:S-linalool synthase activity"/>
    <property type="evidence" value="ECO:0007669"/>
    <property type="project" value="UniProtKB-EC"/>
</dbReference>
<dbReference type="GO" id="GO:0016114">
    <property type="term" value="P:terpenoid biosynthetic process"/>
    <property type="evidence" value="ECO:0007669"/>
    <property type="project" value="InterPro"/>
</dbReference>
<comment type="caution">
    <text evidence="7">The sequence shown here is derived from an EMBL/GenBank/DDBJ whole genome shotgun (WGS) entry which is preliminary data.</text>
</comment>
<name>A0A2G9G3G9_9LAMI</name>
<dbReference type="Pfam" id="PF01397">
    <property type="entry name" value="Terpene_synth"/>
    <property type="match status" value="1"/>
</dbReference>
<dbReference type="AlphaFoldDB" id="A0A2G9G3G9"/>
<dbReference type="InterPro" id="IPR001906">
    <property type="entry name" value="Terpene_synth_N"/>
</dbReference>
<dbReference type="OrthoDB" id="1921927at2759"/>
<keyword evidence="2" id="KW-0479">Metal-binding</keyword>
<evidence type="ECO:0000313" key="7">
    <source>
        <dbReference type="EMBL" id="PIM99731.1"/>
    </source>
</evidence>
<evidence type="ECO:0000259" key="6">
    <source>
        <dbReference type="Pfam" id="PF03936"/>
    </source>
</evidence>
<dbReference type="SUPFAM" id="SSF48239">
    <property type="entry name" value="Terpenoid cyclases/Protein prenyltransferases"/>
    <property type="match status" value="1"/>
</dbReference>
<dbReference type="GO" id="GO:0010333">
    <property type="term" value="F:terpene synthase activity"/>
    <property type="evidence" value="ECO:0007669"/>
    <property type="project" value="InterPro"/>
</dbReference>
<dbReference type="InterPro" id="IPR008930">
    <property type="entry name" value="Terpenoid_cyclase/PrenylTrfase"/>
</dbReference>
<dbReference type="InterPro" id="IPR005630">
    <property type="entry name" value="Terpene_synthase_metal-bd"/>
</dbReference>
<protein>
    <submittedName>
        <fullName evidence="7">S-linalool synthase</fullName>
        <ecNumber evidence="7">4.2.3.25</ecNumber>
    </submittedName>
</protein>
<dbReference type="Gene3D" id="1.10.600.10">
    <property type="entry name" value="Farnesyl Diphosphate Synthase"/>
    <property type="match status" value="1"/>
</dbReference>